<evidence type="ECO:0000259" key="1">
    <source>
        <dbReference type="PROSITE" id="PS50948"/>
    </source>
</evidence>
<name>A0A8S2MR74_9BILA</name>
<dbReference type="InterPro" id="IPR003609">
    <property type="entry name" value="Pan_app"/>
</dbReference>
<dbReference type="AlphaFoldDB" id="A0A8S2MR74"/>
<accession>A0A8S2MR74</accession>
<evidence type="ECO:0000313" key="2">
    <source>
        <dbReference type="EMBL" id="CAF3956782.1"/>
    </source>
</evidence>
<organism evidence="2 3">
    <name type="scientific">Rotaria magnacalcarata</name>
    <dbReference type="NCBI Taxonomy" id="392030"/>
    <lineage>
        <taxon>Eukaryota</taxon>
        <taxon>Metazoa</taxon>
        <taxon>Spiralia</taxon>
        <taxon>Gnathifera</taxon>
        <taxon>Rotifera</taxon>
        <taxon>Eurotatoria</taxon>
        <taxon>Bdelloidea</taxon>
        <taxon>Philodinida</taxon>
        <taxon>Philodinidae</taxon>
        <taxon>Rotaria</taxon>
    </lineage>
</organism>
<evidence type="ECO:0000313" key="3">
    <source>
        <dbReference type="Proteomes" id="UP000681720"/>
    </source>
</evidence>
<protein>
    <recommendedName>
        <fullName evidence="1">Apple domain-containing protein</fullName>
    </recommendedName>
</protein>
<dbReference type="PROSITE" id="PS50948">
    <property type="entry name" value="PAN"/>
    <property type="match status" value="1"/>
</dbReference>
<gene>
    <name evidence="2" type="ORF">GIL414_LOCUS9391</name>
</gene>
<reference evidence="2" key="1">
    <citation type="submission" date="2021-02" db="EMBL/GenBank/DDBJ databases">
        <authorList>
            <person name="Nowell W R."/>
        </authorList>
    </citation>
    <scope>NUCLEOTIDE SEQUENCE</scope>
</reference>
<dbReference type="SUPFAM" id="SSF57414">
    <property type="entry name" value="Hairpin loop containing domain-like"/>
    <property type="match status" value="1"/>
</dbReference>
<proteinExistence type="predicted"/>
<feature type="domain" description="Apple" evidence="1">
    <location>
        <begin position="22"/>
        <end position="101"/>
    </location>
</feature>
<comment type="caution">
    <text evidence="2">The sequence shown here is derived from an EMBL/GenBank/DDBJ whole genome shotgun (WGS) entry which is preliminary data.</text>
</comment>
<dbReference type="EMBL" id="CAJOBJ010003201">
    <property type="protein sequence ID" value="CAF3956782.1"/>
    <property type="molecule type" value="Genomic_DNA"/>
</dbReference>
<sequence length="168" mass="19863">MLIFIIFQSKTKLMAWNYLENCFYEKRINTTLHGYNDLHDRWLSDFDCFDRCLRADSRNCRSFEHWHKNGYGICVRANISLTDYPLITRHNPFVDYYEIRCRQDPKTIKPSVIHCPNDQLFLTIQLNGIDPNDVLLGDRSCKTNWSNATHAQFISHINNCSLVLNRIS</sequence>
<dbReference type="Proteomes" id="UP000681720">
    <property type="component" value="Unassembled WGS sequence"/>
</dbReference>